<feature type="transmembrane region" description="Helical" evidence="1">
    <location>
        <begin position="40"/>
        <end position="60"/>
    </location>
</feature>
<evidence type="ECO:0000256" key="1">
    <source>
        <dbReference type="SAM" id="Phobius"/>
    </source>
</evidence>
<gene>
    <name evidence="2" type="ORF">QR680_010104</name>
</gene>
<protein>
    <submittedName>
        <fullName evidence="2">Uncharacterized protein</fullName>
    </submittedName>
</protein>
<dbReference type="AlphaFoldDB" id="A0AA39MB41"/>
<reference evidence="2" key="1">
    <citation type="submission" date="2023-06" db="EMBL/GenBank/DDBJ databases">
        <title>Genomic analysis of the entomopathogenic nematode Steinernema hermaphroditum.</title>
        <authorList>
            <person name="Schwarz E.M."/>
            <person name="Heppert J.K."/>
            <person name="Baniya A."/>
            <person name="Schwartz H.T."/>
            <person name="Tan C.-H."/>
            <person name="Antoshechkin I."/>
            <person name="Sternberg P.W."/>
            <person name="Goodrich-Blair H."/>
            <person name="Dillman A.R."/>
        </authorList>
    </citation>
    <scope>NUCLEOTIDE SEQUENCE</scope>
    <source>
        <strain evidence="2">PS9179</strain>
        <tissue evidence="2">Whole animal</tissue>
    </source>
</reference>
<feature type="transmembrane region" description="Helical" evidence="1">
    <location>
        <begin position="218"/>
        <end position="237"/>
    </location>
</feature>
<feature type="transmembrane region" description="Helical" evidence="1">
    <location>
        <begin position="249"/>
        <end position="271"/>
    </location>
</feature>
<proteinExistence type="predicted"/>
<feature type="transmembrane region" description="Helical" evidence="1">
    <location>
        <begin position="80"/>
        <end position="104"/>
    </location>
</feature>
<dbReference type="EMBL" id="JAUCMV010000001">
    <property type="protein sequence ID" value="KAK0427189.1"/>
    <property type="molecule type" value="Genomic_DNA"/>
</dbReference>
<organism evidence="2 3">
    <name type="scientific">Steinernema hermaphroditum</name>
    <dbReference type="NCBI Taxonomy" id="289476"/>
    <lineage>
        <taxon>Eukaryota</taxon>
        <taxon>Metazoa</taxon>
        <taxon>Ecdysozoa</taxon>
        <taxon>Nematoda</taxon>
        <taxon>Chromadorea</taxon>
        <taxon>Rhabditida</taxon>
        <taxon>Tylenchina</taxon>
        <taxon>Panagrolaimomorpha</taxon>
        <taxon>Strongyloidoidea</taxon>
        <taxon>Steinernematidae</taxon>
        <taxon>Steinernema</taxon>
    </lineage>
</organism>
<evidence type="ECO:0000313" key="3">
    <source>
        <dbReference type="Proteomes" id="UP001175271"/>
    </source>
</evidence>
<keyword evidence="3" id="KW-1185">Reference proteome</keyword>
<keyword evidence="1" id="KW-0812">Transmembrane</keyword>
<feature type="transmembrane region" description="Helical" evidence="1">
    <location>
        <begin position="6"/>
        <end position="28"/>
    </location>
</feature>
<accession>A0AA39MB41</accession>
<feature type="transmembrane region" description="Helical" evidence="1">
    <location>
        <begin position="176"/>
        <end position="198"/>
    </location>
</feature>
<feature type="transmembrane region" description="Helical" evidence="1">
    <location>
        <begin position="124"/>
        <end position="144"/>
    </location>
</feature>
<keyword evidence="1" id="KW-1133">Transmembrane helix</keyword>
<name>A0AA39MB41_9BILA</name>
<evidence type="ECO:0000313" key="2">
    <source>
        <dbReference type="EMBL" id="KAK0427189.1"/>
    </source>
</evidence>
<sequence>MWFLVSLFEISLTLLIGLITILFIGLYVKRTPRKSLLADSLPLSILFLSVLLQAVAFVNAPLQLLLLAAGILGNVPENTLLFVLTVVYGHGMSTFVDCASVGIFVQRTIILLFPFASSRIRKPIVSATVLTFLALTSANLYFIASSYRLLEHPFAEACYAFNCLGSLGPIGRASDFYIRMIGSGCMIVTGCVFLVVFIKGKNKIKSLSDAKLSRFVKYMFIVRTSTVVTYFVPDYIMSKTVGKNLSDFIGPYAMMCGSLDGLLTAAVYYYVTNRKEKKVFVSST</sequence>
<comment type="caution">
    <text evidence="2">The sequence shown here is derived from an EMBL/GenBank/DDBJ whole genome shotgun (WGS) entry which is preliminary data.</text>
</comment>
<dbReference type="Proteomes" id="UP001175271">
    <property type="component" value="Unassembled WGS sequence"/>
</dbReference>
<keyword evidence="1" id="KW-0472">Membrane</keyword>